<keyword evidence="1" id="KW-0614">Plasmid</keyword>
<reference evidence="1 2" key="1">
    <citation type="submission" date="2023-06" db="EMBL/GenBank/DDBJ databases">
        <title>Five Gram-positive bacteria isolated from mangrove sediments in Shenzhen, Guangdong, China.</title>
        <authorList>
            <person name="Yu S."/>
            <person name="Zheng W."/>
            <person name="Huang Y."/>
        </authorList>
    </citation>
    <scope>NUCLEOTIDE SEQUENCE [LARGE SCALE GENOMIC DNA]</scope>
    <source>
        <strain evidence="1 2">SaN35-3</strain>
        <plasmid evidence="1 2">unnamed2</plasmid>
    </source>
</reference>
<sequence length="54" mass="6602">MESNRTTDFFELENHLYKLINEMGLFIDLNRYIQDDYIDLDQLAKDIEYKRANI</sequence>
<dbReference type="EMBL" id="CP129015">
    <property type="protein sequence ID" value="WLR44506.1"/>
    <property type="molecule type" value="Genomic_DNA"/>
</dbReference>
<evidence type="ECO:0000313" key="1">
    <source>
        <dbReference type="EMBL" id="WLR44506.1"/>
    </source>
</evidence>
<name>A0ABY9K3M3_9BACI</name>
<dbReference type="RefSeq" id="WP_226540796.1">
    <property type="nucleotide sequence ID" value="NZ_CP129015.1"/>
</dbReference>
<organism evidence="1 2">
    <name type="scientific">Bacillus carboniphilus</name>
    <dbReference type="NCBI Taxonomy" id="86663"/>
    <lineage>
        <taxon>Bacteria</taxon>
        <taxon>Bacillati</taxon>
        <taxon>Bacillota</taxon>
        <taxon>Bacilli</taxon>
        <taxon>Bacillales</taxon>
        <taxon>Bacillaceae</taxon>
        <taxon>Bacillus</taxon>
    </lineage>
</organism>
<gene>
    <name evidence="1" type="ORF">LC087_19255</name>
</gene>
<keyword evidence="2" id="KW-1185">Reference proteome</keyword>
<evidence type="ECO:0000313" key="2">
    <source>
        <dbReference type="Proteomes" id="UP001197974"/>
    </source>
</evidence>
<protein>
    <submittedName>
        <fullName evidence="1">Uncharacterized protein</fullName>
    </submittedName>
</protein>
<geneLocation type="plasmid" evidence="1 2">
    <name>unnamed2</name>
</geneLocation>
<accession>A0ABY9K3M3</accession>
<dbReference type="Proteomes" id="UP001197974">
    <property type="component" value="Plasmid unnamed2"/>
</dbReference>
<proteinExistence type="predicted"/>